<dbReference type="InterPro" id="IPR041205">
    <property type="entry name" value="ScsC_N"/>
</dbReference>
<keyword evidence="4" id="KW-0676">Redox-active center</keyword>
<keyword evidence="2" id="KW-0560">Oxidoreductase</keyword>
<organism evidence="6 7">
    <name type="scientific">Pontixanthobacter rizhaonensis</name>
    <dbReference type="NCBI Taxonomy" id="2730337"/>
    <lineage>
        <taxon>Bacteria</taxon>
        <taxon>Pseudomonadati</taxon>
        <taxon>Pseudomonadota</taxon>
        <taxon>Alphaproteobacteria</taxon>
        <taxon>Sphingomonadales</taxon>
        <taxon>Erythrobacteraceae</taxon>
        <taxon>Pontixanthobacter</taxon>
    </lineage>
</organism>
<name>A0A848QNH4_9SPHN</name>
<dbReference type="PANTHER" id="PTHR13887">
    <property type="entry name" value="GLUTATHIONE S-TRANSFERASE KAPPA"/>
    <property type="match status" value="1"/>
</dbReference>
<evidence type="ECO:0000313" key="7">
    <source>
        <dbReference type="Proteomes" id="UP000561181"/>
    </source>
</evidence>
<dbReference type="InterPro" id="IPR013766">
    <property type="entry name" value="Thioredoxin_domain"/>
</dbReference>
<dbReference type="InterPro" id="IPR017937">
    <property type="entry name" value="Thioredoxin_CS"/>
</dbReference>
<protein>
    <submittedName>
        <fullName evidence="6">Thioredoxin domain-containing protein</fullName>
    </submittedName>
</protein>
<evidence type="ECO:0000256" key="1">
    <source>
        <dbReference type="ARBA" id="ARBA00022729"/>
    </source>
</evidence>
<reference evidence="6 7" key="1">
    <citation type="submission" date="2020-04" db="EMBL/GenBank/DDBJ databases">
        <authorList>
            <person name="Liu A."/>
        </authorList>
    </citation>
    <scope>NUCLEOTIDE SEQUENCE [LARGE SCALE GENOMIC DNA]</scope>
    <source>
        <strain evidence="6 7">RZ02</strain>
    </source>
</reference>
<proteinExistence type="predicted"/>
<dbReference type="RefSeq" id="WP_170013538.1">
    <property type="nucleotide sequence ID" value="NZ_JABCRE010000003.1"/>
</dbReference>
<gene>
    <name evidence="6" type="ORF">HKD42_11675</name>
</gene>
<accession>A0A848QNH4</accession>
<evidence type="ECO:0000256" key="4">
    <source>
        <dbReference type="ARBA" id="ARBA00023284"/>
    </source>
</evidence>
<dbReference type="EMBL" id="JABCRE010000003">
    <property type="protein sequence ID" value="NMW32724.1"/>
    <property type="molecule type" value="Genomic_DNA"/>
</dbReference>
<comment type="caution">
    <text evidence="6">The sequence shown here is derived from an EMBL/GenBank/DDBJ whole genome shotgun (WGS) entry which is preliminary data.</text>
</comment>
<dbReference type="PROSITE" id="PS51352">
    <property type="entry name" value="THIOREDOXIN_2"/>
    <property type="match status" value="1"/>
</dbReference>
<evidence type="ECO:0000256" key="2">
    <source>
        <dbReference type="ARBA" id="ARBA00023002"/>
    </source>
</evidence>
<evidence type="ECO:0000256" key="3">
    <source>
        <dbReference type="ARBA" id="ARBA00023157"/>
    </source>
</evidence>
<dbReference type="Gene3D" id="3.40.30.10">
    <property type="entry name" value="Glutaredoxin"/>
    <property type="match status" value="1"/>
</dbReference>
<keyword evidence="1" id="KW-0732">Signal</keyword>
<dbReference type="InterPro" id="IPR001853">
    <property type="entry name" value="DSBA-like_thioredoxin_dom"/>
</dbReference>
<sequence>MGNTSIRSLALTACFAFIFGFGGAAIFSWAGMGHAQTKAYLLENPEILPEMVANYERQEARKRLADVAGDVSAPFPGAVLGNPQGSVTLVEFTDYGCGYCRMSTQHVQELIAKNPELRVVVREWPIFEGSDRAAKMALAAAKQGKFDAFHIAMFAQGPPSQANILAAAGAAGLDLALAEEFINSPEAGFELSKNTAFAQQLGFSGTPSWVVGDSTFEGAVGVAKLQEAIDAASAS</sequence>
<dbReference type="AlphaFoldDB" id="A0A848QNH4"/>
<dbReference type="SUPFAM" id="SSF52833">
    <property type="entry name" value="Thioredoxin-like"/>
    <property type="match status" value="1"/>
</dbReference>
<dbReference type="PROSITE" id="PS00194">
    <property type="entry name" value="THIOREDOXIN_1"/>
    <property type="match status" value="1"/>
</dbReference>
<dbReference type="GO" id="GO:0015036">
    <property type="term" value="F:disulfide oxidoreductase activity"/>
    <property type="evidence" value="ECO:0007669"/>
    <property type="project" value="UniProtKB-ARBA"/>
</dbReference>
<dbReference type="Pfam" id="PF18312">
    <property type="entry name" value="ScsC_N"/>
    <property type="match status" value="1"/>
</dbReference>
<keyword evidence="7" id="KW-1185">Reference proteome</keyword>
<keyword evidence="3" id="KW-1015">Disulfide bond</keyword>
<evidence type="ECO:0000313" key="6">
    <source>
        <dbReference type="EMBL" id="NMW32724.1"/>
    </source>
</evidence>
<dbReference type="Pfam" id="PF01323">
    <property type="entry name" value="DSBA"/>
    <property type="match status" value="1"/>
</dbReference>
<dbReference type="PANTHER" id="PTHR13887:SF14">
    <property type="entry name" value="DISULFIDE BOND FORMATION PROTEIN D"/>
    <property type="match status" value="1"/>
</dbReference>
<feature type="domain" description="Thioredoxin" evidence="5">
    <location>
        <begin position="62"/>
        <end position="234"/>
    </location>
</feature>
<evidence type="ECO:0000259" key="5">
    <source>
        <dbReference type="PROSITE" id="PS51352"/>
    </source>
</evidence>
<dbReference type="Proteomes" id="UP000561181">
    <property type="component" value="Unassembled WGS sequence"/>
</dbReference>
<dbReference type="InterPro" id="IPR036249">
    <property type="entry name" value="Thioredoxin-like_sf"/>
</dbReference>